<keyword evidence="2" id="KW-0132">Cell division</keyword>
<name>A0A0A9E4C3_ARUDO</name>
<reference evidence="2" key="1">
    <citation type="submission" date="2014-09" db="EMBL/GenBank/DDBJ databases">
        <authorList>
            <person name="Magalhaes I.L.F."/>
            <person name="Oliveira U."/>
            <person name="Santos F.R."/>
            <person name="Vidigal T.H.D.A."/>
            <person name="Brescovit A.D."/>
            <person name="Santos A.J."/>
        </authorList>
    </citation>
    <scope>NUCLEOTIDE SEQUENCE</scope>
    <source>
        <tissue evidence="2">Shoot tissue taken approximately 20 cm above the soil surface</tissue>
    </source>
</reference>
<feature type="region of interest" description="Disordered" evidence="1">
    <location>
        <begin position="24"/>
        <end position="43"/>
    </location>
</feature>
<protein>
    <submittedName>
        <fullName evidence="2">Cell division cycle protein 20</fullName>
    </submittedName>
</protein>
<organism evidence="2">
    <name type="scientific">Arundo donax</name>
    <name type="common">Giant reed</name>
    <name type="synonym">Donax arundinaceus</name>
    <dbReference type="NCBI Taxonomy" id="35708"/>
    <lineage>
        <taxon>Eukaryota</taxon>
        <taxon>Viridiplantae</taxon>
        <taxon>Streptophyta</taxon>
        <taxon>Embryophyta</taxon>
        <taxon>Tracheophyta</taxon>
        <taxon>Spermatophyta</taxon>
        <taxon>Magnoliopsida</taxon>
        <taxon>Liliopsida</taxon>
        <taxon>Poales</taxon>
        <taxon>Poaceae</taxon>
        <taxon>PACMAD clade</taxon>
        <taxon>Arundinoideae</taxon>
        <taxon>Arundineae</taxon>
        <taxon>Arundo</taxon>
    </lineage>
</organism>
<dbReference type="AlphaFoldDB" id="A0A0A9E4C3"/>
<proteinExistence type="predicted"/>
<evidence type="ECO:0000256" key="1">
    <source>
        <dbReference type="SAM" id="MobiDB-lite"/>
    </source>
</evidence>
<dbReference type="GO" id="GO:0051301">
    <property type="term" value="P:cell division"/>
    <property type="evidence" value="ECO:0007669"/>
    <property type="project" value="UniProtKB-KW"/>
</dbReference>
<evidence type="ECO:0000313" key="2">
    <source>
        <dbReference type="EMBL" id="JAD92735.1"/>
    </source>
</evidence>
<dbReference type="EMBL" id="GBRH01205160">
    <property type="protein sequence ID" value="JAD92735.1"/>
    <property type="molecule type" value="Transcribed_RNA"/>
</dbReference>
<sequence>MYTPESSQQSVRAGVPELEIRRVEPNGDVPAVRSPADAGDGTGVLVDGHKLRRGSARGVPQVDRVAERNRQHVVAPPVEQVEVVVINEVRSVQSPLRGLGNVAPLFGRLGLQVGGSRVCGDVLGLRRLVPEGEDPRPVVEQLLGEQPPVRLLGRGRRHAHRVLLVPPGLREQIVRHVHVHRRPVRDEPVAVALGRRVMRSRAQGRHVGAGAGLLQRRPRRGGAALLR</sequence>
<keyword evidence="2" id="KW-0131">Cell cycle</keyword>
<reference evidence="2" key="2">
    <citation type="journal article" date="2015" name="Data Brief">
        <title>Shoot transcriptome of the giant reed, Arundo donax.</title>
        <authorList>
            <person name="Barrero R.A."/>
            <person name="Guerrero F.D."/>
            <person name="Moolhuijzen P."/>
            <person name="Goolsby J.A."/>
            <person name="Tidwell J."/>
            <person name="Bellgard S.E."/>
            <person name="Bellgard M.I."/>
        </authorList>
    </citation>
    <scope>NUCLEOTIDE SEQUENCE</scope>
    <source>
        <tissue evidence="2">Shoot tissue taken approximately 20 cm above the soil surface</tissue>
    </source>
</reference>
<accession>A0A0A9E4C3</accession>